<feature type="non-terminal residue" evidence="1">
    <location>
        <position position="1"/>
    </location>
</feature>
<dbReference type="EMBL" id="CAJVCH010539795">
    <property type="protein sequence ID" value="CAG7826440.1"/>
    <property type="molecule type" value="Genomic_DNA"/>
</dbReference>
<evidence type="ECO:0000313" key="2">
    <source>
        <dbReference type="Proteomes" id="UP000708208"/>
    </source>
</evidence>
<sequence length="31" mass="3448">GLDIADYGNSEEARRAAKQRAAMNLIPMQEK</sequence>
<dbReference type="AlphaFoldDB" id="A0A8J2PYC6"/>
<name>A0A8J2PYC6_9HEXA</name>
<organism evidence="1 2">
    <name type="scientific">Allacma fusca</name>
    <dbReference type="NCBI Taxonomy" id="39272"/>
    <lineage>
        <taxon>Eukaryota</taxon>
        <taxon>Metazoa</taxon>
        <taxon>Ecdysozoa</taxon>
        <taxon>Arthropoda</taxon>
        <taxon>Hexapoda</taxon>
        <taxon>Collembola</taxon>
        <taxon>Symphypleona</taxon>
        <taxon>Sminthuridae</taxon>
        <taxon>Allacma</taxon>
    </lineage>
</organism>
<accession>A0A8J2PYC6</accession>
<dbReference type="Proteomes" id="UP000708208">
    <property type="component" value="Unassembled WGS sequence"/>
</dbReference>
<gene>
    <name evidence="1" type="ORF">AFUS01_LOCUS36493</name>
</gene>
<reference evidence="1" key="1">
    <citation type="submission" date="2021-06" db="EMBL/GenBank/DDBJ databases">
        <authorList>
            <person name="Hodson N. C."/>
            <person name="Mongue J. A."/>
            <person name="Jaron S. K."/>
        </authorList>
    </citation>
    <scope>NUCLEOTIDE SEQUENCE</scope>
</reference>
<protein>
    <submittedName>
        <fullName evidence="1">Uncharacterized protein</fullName>
    </submittedName>
</protein>
<keyword evidence="2" id="KW-1185">Reference proteome</keyword>
<comment type="caution">
    <text evidence="1">The sequence shown here is derived from an EMBL/GenBank/DDBJ whole genome shotgun (WGS) entry which is preliminary data.</text>
</comment>
<evidence type="ECO:0000313" key="1">
    <source>
        <dbReference type="EMBL" id="CAG7826440.1"/>
    </source>
</evidence>
<proteinExistence type="predicted"/>